<protein>
    <recommendedName>
        <fullName evidence="3">Bacteriocin-type signal sequence-containing protein</fullName>
    </recommendedName>
</protein>
<organism evidence="1 2">
    <name type="scientific">Chryseobacterium formosus</name>
    <dbReference type="NCBI Taxonomy" id="1537363"/>
    <lineage>
        <taxon>Bacteria</taxon>
        <taxon>Pseudomonadati</taxon>
        <taxon>Bacteroidota</taxon>
        <taxon>Flavobacteriia</taxon>
        <taxon>Flavobacteriales</taxon>
        <taxon>Weeksellaceae</taxon>
        <taxon>Chryseobacterium group</taxon>
        <taxon>Chryseobacterium</taxon>
    </lineage>
</organism>
<comment type="caution">
    <text evidence="1">The sequence shown here is derived from an EMBL/GenBank/DDBJ whole genome shotgun (WGS) entry which is preliminary data.</text>
</comment>
<evidence type="ECO:0008006" key="3">
    <source>
        <dbReference type="Google" id="ProtNLM"/>
    </source>
</evidence>
<dbReference type="NCBIfam" id="NF047798">
    <property type="entry name" value="leader_Chryseo"/>
    <property type="match status" value="1"/>
</dbReference>
<reference evidence="1" key="1">
    <citation type="submission" date="2022-10" db="EMBL/GenBank/DDBJ databases">
        <title>Chryseobacterium sp. nov., a novel bacterial species.</title>
        <authorList>
            <person name="Cao Y."/>
        </authorList>
    </citation>
    <scope>NUCLEOTIDE SEQUENCE</scope>
    <source>
        <strain evidence="1">CCTCC AB2015118</strain>
    </source>
</reference>
<dbReference type="RefSeq" id="WP_267264076.1">
    <property type="nucleotide sequence ID" value="NZ_JAOVZW010000001.1"/>
</dbReference>
<name>A0ABT3XKU7_9FLAO</name>
<proteinExistence type="predicted"/>
<evidence type="ECO:0000313" key="2">
    <source>
        <dbReference type="Proteomes" id="UP001073122"/>
    </source>
</evidence>
<gene>
    <name evidence="1" type="ORF">OF897_02325</name>
</gene>
<keyword evidence="2" id="KW-1185">Reference proteome</keyword>
<dbReference type="Proteomes" id="UP001073122">
    <property type="component" value="Unassembled WGS sequence"/>
</dbReference>
<dbReference type="EMBL" id="JAOVZW010000001">
    <property type="protein sequence ID" value="MCX8522756.1"/>
    <property type="molecule type" value="Genomic_DNA"/>
</dbReference>
<dbReference type="InterPro" id="IPR058074">
    <property type="entry name" value="Bacteriocin-like"/>
</dbReference>
<evidence type="ECO:0000313" key="1">
    <source>
        <dbReference type="EMBL" id="MCX8522756.1"/>
    </source>
</evidence>
<sequence length="63" mass="6621">MKILKNLSRESLKTIKGGYKYCDTAADCGPGFCCSLDKNNGKGCRTISGAGGTGSNAYYCNVD</sequence>
<accession>A0ABT3XKU7</accession>